<comment type="similarity">
    <text evidence="5">Belongs to the FKBP-type PPIase family.</text>
</comment>
<accession>A0A365H4E7</accession>
<evidence type="ECO:0000256" key="4">
    <source>
        <dbReference type="PROSITE-ProRule" id="PRU00277"/>
    </source>
</evidence>
<keyword evidence="9" id="KW-1185">Reference proteome</keyword>
<evidence type="ECO:0000256" key="5">
    <source>
        <dbReference type="RuleBase" id="RU003915"/>
    </source>
</evidence>
<keyword evidence="6" id="KW-0732">Signal</keyword>
<evidence type="ECO:0000256" key="6">
    <source>
        <dbReference type="SAM" id="SignalP"/>
    </source>
</evidence>
<dbReference type="PROSITE" id="PS51257">
    <property type="entry name" value="PROKAR_LIPOPROTEIN"/>
    <property type="match status" value="1"/>
</dbReference>
<dbReference type="InterPro" id="IPR044609">
    <property type="entry name" value="FKBP2/11"/>
</dbReference>
<feature type="chain" id="PRO_5038685503" description="Peptidyl-prolyl cis-trans isomerase" evidence="6">
    <location>
        <begin position="20"/>
        <end position="305"/>
    </location>
</feature>
<keyword evidence="3 4" id="KW-0413">Isomerase</keyword>
<dbReference type="PROSITE" id="PS50059">
    <property type="entry name" value="FKBP_PPIASE"/>
    <property type="match status" value="2"/>
</dbReference>
<sequence>MRRGLTVLLLLPLSLAACSGGDPDLTVRGGFGARADVVFPKGEKPGDDLAVRTLSGGKGARVGKGDLVIAHYAGYRWDDGGASKLIASSYAGGKPGGFPSGKLVPGLEKALAGKKVGSRVVAVIPPRDGYGAQGAAQLQITATDSLVYVLDVLATYPRSAAAQGRAQPLADPALPRVGDAAPGQAPSVTVPRARPPATLQVRTLVQGAGAPVEKGRLLAYQYTGVRWRDGSVFDSSWRNGQPYASVIGTGQVIRGLDQALVGQRVGSRTLVVVPPRWGYGAQGLGQAGIRGTDTLVFVVDVLGAH</sequence>
<evidence type="ECO:0000256" key="3">
    <source>
        <dbReference type="ARBA" id="ARBA00023235"/>
    </source>
</evidence>
<dbReference type="InterPro" id="IPR001179">
    <property type="entry name" value="PPIase_FKBP_dom"/>
</dbReference>
<dbReference type="Gene3D" id="3.10.50.40">
    <property type="match status" value="2"/>
</dbReference>
<name>A0A365H4E7_9ACTN</name>
<proteinExistence type="inferred from homology"/>
<evidence type="ECO:0000256" key="1">
    <source>
        <dbReference type="ARBA" id="ARBA00000971"/>
    </source>
</evidence>
<comment type="catalytic activity">
    <reaction evidence="1 4 5">
        <text>[protein]-peptidylproline (omega=180) = [protein]-peptidylproline (omega=0)</text>
        <dbReference type="Rhea" id="RHEA:16237"/>
        <dbReference type="Rhea" id="RHEA-COMP:10747"/>
        <dbReference type="Rhea" id="RHEA-COMP:10748"/>
        <dbReference type="ChEBI" id="CHEBI:83833"/>
        <dbReference type="ChEBI" id="CHEBI:83834"/>
        <dbReference type="EC" id="5.2.1.8"/>
    </reaction>
</comment>
<evidence type="ECO:0000313" key="9">
    <source>
        <dbReference type="Proteomes" id="UP000251891"/>
    </source>
</evidence>
<dbReference type="EC" id="5.2.1.8" evidence="5"/>
<feature type="domain" description="PPIase FKBP-type" evidence="7">
    <location>
        <begin position="215"/>
        <end position="305"/>
    </location>
</feature>
<dbReference type="AlphaFoldDB" id="A0A365H4E7"/>
<dbReference type="Proteomes" id="UP000251891">
    <property type="component" value="Unassembled WGS sequence"/>
</dbReference>
<comment type="caution">
    <text evidence="8">The sequence shown here is derived from an EMBL/GenBank/DDBJ whole genome shotgun (WGS) entry which is preliminary data.</text>
</comment>
<dbReference type="EMBL" id="QLYX01000007">
    <property type="protein sequence ID" value="RAY13985.1"/>
    <property type="molecule type" value="Genomic_DNA"/>
</dbReference>
<protein>
    <recommendedName>
        <fullName evidence="5">Peptidyl-prolyl cis-trans isomerase</fullName>
        <ecNumber evidence="5">5.2.1.8</ecNumber>
    </recommendedName>
</protein>
<keyword evidence="2 4" id="KW-0697">Rotamase</keyword>
<dbReference type="Pfam" id="PF00254">
    <property type="entry name" value="FKBP_C"/>
    <property type="match status" value="2"/>
</dbReference>
<reference evidence="8 9" key="1">
    <citation type="submission" date="2018-06" db="EMBL/GenBank/DDBJ databases">
        <title>Actinomadura craniellae sp. nov. isolated from marine sponge Craniella sp.</title>
        <authorList>
            <person name="Li L."/>
            <person name="Xu Q.H."/>
            <person name="Lin H.W."/>
            <person name="Lu Y.H."/>
        </authorList>
    </citation>
    <scope>NUCLEOTIDE SEQUENCE [LARGE SCALE GENOMIC DNA]</scope>
    <source>
        <strain evidence="8 9">LHW63021</strain>
    </source>
</reference>
<evidence type="ECO:0000259" key="7">
    <source>
        <dbReference type="PROSITE" id="PS50059"/>
    </source>
</evidence>
<dbReference type="InterPro" id="IPR046357">
    <property type="entry name" value="PPIase_dom_sf"/>
</dbReference>
<feature type="signal peptide" evidence="6">
    <location>
        <begin position="1"/>
        <end position="19"/>
    </location>
</feature>
<feature type="domain" description="PPIase FKBP-type" evidence="7">
    <location>
        <begin position="65"/>
        <end position="156"/>
    </location>
</feature>
<dbReference type="PANTHER" id="PTHR45779">
    <property type="entry name" value="PEPTIDYLPROLYL ISOMERASE"/>
    <property type="match status" value="1"/>
</dbReference>
<dbReference type="RefSeq" id="WP_111868806.1">
    <property type="nucleotide sequence ID" value="NZ_QLYX01000007.1"/>
</dbReference>
<organism evidence="8 9">
    <name type="scientific">Actinomadura craniellae</name>
    <dbReference type="NCBI Taxonomy" id="2231787"/>
    <lineage>
        <taxon>Bacteria</taxon>
        <taxon>Bacillati</taxon>
        <taxon>Actinomycetota</taxon>
        <taxon>Actinomycetes</taxon>
        <taxon>Streptosporangiales</taxon>
        <taxon>Thermomonosporaceae</taxon>
        <taxon>Actinomadura</taxon>
    </lineage>
</organism>
<evidence type="ECO:0000256" key="2">
    <source>
        <dbReference type="ARBA" id="ARBA00023110"/>
    </source>
</evidence>
<evidence type="ECO:0000313" key="8">
    <source>
        <dbReference type="EMBL" id="RAY13985.1"/>
    </source>
</evidence>
<gene>
    <name evidence="8" type="ORF">DPM19_16995</name>
</gene>
<dbReference type="PANTHER" id="PTHR45779:SF7">
    <property type="entry name" value="PEPTIDYLPROLYL ISOMERASE"/>
    <property type="match status" value="1"/>
</dbReference>
<dbReference type="SUPFAM" id="SSF54534">
    <property type="entry name" value="FKBP-like"/>
    <property type="match status" value="2"/>
</dbReference>
<dbReference type="OrthoDB" id="25996at2"/>
<dbReference type="GO" id="GO:0003755">
    <property type="term" value="F:peptidyl-prolyl cis-trans isomerase activity"/>
    <property type="evidence" value="ECO:0007669"/>
    <property type="project" value="UniProtKB-UniRule"/>
</dbReference>